<keyword evidence="7 10" id="KW-1133">Transmembrane helix</keyword>
<keyword evidence="3" id="KW-1003">Cell membrane</keyword>
<keyword evidence="5 10" id="KW-0812">Transmembrane</keyword>
<protein>
    <submittedName>
        <fullName evidence="11">ABC transporter permease</fullName>
    </submittedName>
</protein>
<dbReference type="PATRIC" id="fig|270351.6.peg.6993"/>
<dbReference type="EMBL" id="LABX01000072">
    <property type="protein sequence ID" value="KMO36203.1"/>
    <property type="molecule type" value="Genomic_DNA"/>
</dbReference>
<gene>
    <name evidence="11" type="ORF">VP06_10475</name>
</gene>
<dbReference type="GO" id="GO:0005304">
    <property type="term" value="F:L-valine transmembrane transporter activity"/>
    <property type="evidence" value="ECO:0007669"/>
    <property type="project" value="TreeGrafter"/>
</dbReference>
<feature type="transmembrane region" description="Helical" evidence="10">
    <location>
        <begin position="134"/>
        <end position="156"/>
    </location>
</feature>
<evidence type="ECO:0000256" key="6">
    <source>
        <dbReference type="ARBA" id="ARBA00022970"/>
    </source>
</evidence>
<feature type="transmembrane region" description="Helical" evidence="10">
    <location>
        <begin position="185"/>
        <end position="206"/>
    </location>
</feature>
<evidence type="ECO:0000313" key="12">
    <source>
        <dbReference type="Proteomes" id="UP000035929"/>
    </source>
</evidence>
<feature type="transmembrane region" description="Helical" evidence="10">
    <location>
        <begin position="60"/>
        <end position="82"/>
    </location>
</feature>
<dbReference type="GO" id="GO:0015808">
    <property type="term" value="P:L-alanine transport"/>
    <property type="evidence" value="ECO:0007669"/>
    <property type="project" value="TreeGrafter"/>
</dbReference>
<evidence type="ECO:0000256" key="5">
    <source>
        <dbReference type="ARBA" id="ARBA00022692"/>
    </source>
</evidence>
<dbReference type="GO" id="GO:1903806">
    <property type="term" value="P:L-isoleucine import across plasma membrane"/>
    <property type="evidence" value="ECO:0007669"/>
    <property type="project" value="TreeGrafter"/>
</dbReference>
<dbReference type="AlphaFoldDB" id="A0A0J6SS44"/>
<comment type="caution">
    <text evidence="11">The sequence shown here is derived from an EMBL/GenBank/DDBJ whole genome shotgun (WGS) entry which is preliminary data.</text>
</comment>
<sequence length="287" mass="29285">MLSLDLLVAGLISGLVIGLSALAVTLVFGVARFPNAATGDAMSLGAYAALAVAAGTGSLVAGGVAAVLAGILLNVILYLLVFRRLSDRSPIMSLLASIGAGFMIRSSLGLVYGQDPQAFRVPLARPLVLLDVRVQWLDLKLAGLTLATLAVVYLILAKTAAGRRMRAVSADPALARVSGIDPTRVMLTLWALAGGVSAVAGLVLGLKTVVTPDLGWNLLLPAFAAAVLGGIGSPLGAVAAGILLGIVQELATPFVGFTYKIAIAFAVLMLVLLIRPRGLFGRAEGAR</sequence>
<dbReference type="GO" id="GO:0005886">
    <property type="term" value="C:plasma membrane"/>
    <property type="evidence" value="ECO:0007669"/>
    <property type="project" value="UniProtKB-SubCell"/>
</dbReference>
<comment type="similarity">
    <text evidence="9">Belongs to the binding-protein-dependent transport system permease family. LivHM subfamily.</text>
</comment>
<feature type="transmembrane region" description="Helical" evidence="10">
    <location>
        <begin position="94"/>
        <end position="114"/>
    </location>
</feature>
<evidence type="ECO:0000256" key="1">
    <source>
        <dbReference type="ARBA" id="ARBA00004651"/>
    </source>
</evidence>
<organism evidence="11 12">
    <name type="scientific">Methylobacterium aquaticum</name>
    <dbReference type="NCBI Taxonomy" id="270351"/>
    <lineage>
        <taxon>Bacteria</taxon>
        <taxon>Pseudomonadati</taxon>
        <taxon>Pseudomonadota</taxon>
        <taxon>Alphaproteobacteria</taxon>
        <taxon>Hyphomicrobiales</taxon>
        <taxon>Methylobacteriaceae</taxon>
        <taxon>Methylobacterium</taxon>
    </lineage>
</organism>
<dbReference type="GO" id="GO:0042941">
    <property type="term" value="P:D-alanine transmembrane transport"/>
    <property type="evidence" value="ECO:0007669"/>
    <property type="project" value="TreeGrafter"/>
</dbReference>
<dbReference type="GO" id="GO:0015192">
    <property type="term" value="F:L-phenylalanine transmembrane transporter activity"/>
    <property type="evidence" value="ECO:0007669"/>
    <property type="project" value="TreeGrafter"/>
</dbReference>
<evidence type="ECO:0000256" key="9">
    <source>
        <dbReference type="ARBA" id="ARBA00037998"/>
    </source>
</evidence>
<evidence type="ECO:0000313" key="11">
    <source>
        <dbReference type="EMBL" id="KMO36203.1"/>
    </source>
</evidence>
<dbReference type="GO" id="GO:0015188">
    <property type="term" value="F:L-isoleucine transmembrane transporter activity"/>
    <property type="evidence" value="ECO:0007669"/>
    <property type="project" value="TreeGrafter"/>
</dbReference>
<feature type="transmembrane region" description="Helical" evidence="10">
    <location>
        <begin position="6"/>
        <end position="30"/>
    </location>
</feature>
<evidence type="ECO:0000256" key="2">
    <source>
        <dbReference type="ARBA" id="ARBA00022448"/>
    </source>
</evidence>
<keyword evidence="2" id="KW-0813">Transport</keyword>
<name>A0A0J6SS44_9HYPH</name>
<feature type="transmembrane region" description="Helical" evidence="10">
    <location>
        <begin position="254"/>
        <end position="274"/>
    </location>
</feature>
<keyword evidence="6" id="KW-0029">Amino-acid transport</keyword>
<comment type="subcellular location">
    <subcellularLocation>
        <location evidence="1">Cell membrane</location>
        <topology evidence="1">Multi-pass membrane protein</topology>
    </subcellularLocation>
</comment>
<dbReference type="CDD" id="cd06582">
    <property type="entry name" value="TM_PBP1_LivH_like"/>
    <property type="match status" value="1"/>
</dbReference>
<evidence type="ECO:0000256" key="7">
    <source>
        <dbReference type="ARBA" id="ARBA00022989"/>
    </source>
</evidence>
<evidence type="ECO:0000256" key="3">
    <source>
        <dbReference type="ARBA" id="ARBA00022475"/>
    </source>
</evidence>
<proteinExistence type="inferred from homology"/>
<dbReference type="PANTHER" id="PTHR11795:SF371">
    <property type="entry name" value="HIGH-AFFINITY BRANCHED-CHAIN AMINO ACID TRANSPORT SYSTEM PERMEASE PROTEIN LIVH"/>
    <property type="match status" value="1"/>
</dbReference>
<keyword evidence="4" id="KW-0997">Cell inner membrane</keyword>
<dbReference type="RefSeq" id="WP_048463705.1">
    <property type="nucleotide sequence ID" value="NZ_LABX01000072.1"/>
</dbReference>
<dbReference type="OrthoDB" id="9779023at2"/>
<keyword evidence="8 10" id="KW-0472">Membrane</keyword>
<dbReference type="PANTHER" id="PTHR11795">
    <property type="entry name" value="BRANCHED-CHAIN AMINO ACID TRANSPORT SYSTEM PERMEASE PROTEIN LIVH"/>
    <property type="match status" value="1"/>
</dbReference>
<feature type="transmembrane region" description="Helical" evidence="10">
    <location>
        <begin position="218"/>
        <end position="247"/>
    </location>
</feature>
<dbReference type="Proteomes" id="UP000035929">
    <property type="component" value="Unassembled WGS sequence"/>
</dbReference>
<dbReference type="InterPro" id="IPR052157">
    <property type="entry name" value="BCAA_transport_permease"/>
</dbReference>
<dbReference type="InterPro" id="IPR001851">
    <property type="entry name" value="ABC_transp_permease"/>
</dbReference>
<dbReference type="GO" id="GO:0015190">
    <property type="term" value="F:L-leucine transmembrane transporter activity"/>
    <property type="evidence" value="ECO:0007669"/>
    <property type="project" value="TreeGrafter"/>
</dbReference>
<dbReference type="Pfam" id="PF02653">
    <property type="entry name" value="BPD_transp_2"/>
    <property type="match status" value="1"/>
</dbReference>
<accession>A0A0J6SS44</accession>
<evidence type="ECO:0000256" key="10">
    <source>
        <dbReference type="SAM" id="Phobius"/>
    </source>
</evidence>
<evidence type="ECO:0000256" key="4">
    <source>
        <dbReference type="ARBA" id="ARBA00022519"/>
    </source>
</evidence>
<reference evidence="11 12" key="1">
    <citation type="submission" date="2015-03" db="EMBL/GenBank/DDBJ databases">
        <title>Genome sequencing of Methylobacterium aquaticum DSM16371 type strain.</title>
        <authorList>
            <person name="Chaudhry V."/>
            <person name="Patil P.B."/>
        </authorList>
    </citation>
    <scope>NUCLEOTIDE SEQUENCE [LARGE SCALE GENOMIC DNA]</scope>
    <source>
        <strain evidence="11 12">DSM 16371</strain>
    </source>
</reference>
<evidence type="ECO:0000256" key="8">
    <source>
        <dbReference type="ARBA" id="ARBA00023136"/>
    </source>
</evidence>